<dbReference type="SUPFAM" id="SSF69917">
    <property type="entry name" value="OMPT-like"/>
    <property type="match status" value="1"/>
</dbReference>
<dbReference type="PIRSF" id="PIRSF001522">
    <property type="entry name" value="Peptidase_A26"/>
    <property type="match status" value="1"/>
</dbReference>
<dbReference type="PRINTS" id="PR00482">
    <property type="entry name" value="OMPTIN"/>
</dbReference>
<gene>
    <name evidence="1" type="ORF">K3169_09810</name>
</gene>
<proteinExistence type="predicted"/>
<dbReference type="RefSeq" id="WP_263271263.1">
    <property type="nucleotide sequence ID" value="NZ_CP081201.1"/>
</dbReference>
<dbReference type="InterPro" id="IPR053724">
    <property type="entry name" value="OMP_A26_sf"/>
</dbReference>
<evidence type="ECO:0000313" key="1">
    <source>
        <dbReference type="EMBL" id="UXZ98135.1"/>
    </source>
</evidence>
<dbReference type="InterPro" id="IPR020080">
    <property type="entry name" value="OM_adhesin/peptidase_omptin"/>
</dbReference>
<keyword evidence="2" id="KW-1185">Reference proteome</keyword>
<dbReference type="EC" id="3.4.23.49" evidence="1"/>
<name>A0ABY6FJQ5_9PSED</name>
<accession>A0ABY6FJQ5</accession>
<dbReference type="InterPro" id="IPR000036">
    <property type="entry name" value="Peptidase_A26_omptin"/>
</dbReference>
<organism evidence="1 2">
    <name type="scientific">Pseudomonas phytophila</name>
    <dbReference type="NCBI Taxonomy" id="2867264"/>
    <lineage>
        <taxon>Bacteria</taxon>
        <taxon>Pseudomonadati</taxon>
        <taxon>Pseudomonadota</taxon>
        <taxon>Gammaproteobacteria</taxon>
        <taxon>Pseudomonadales</taxon>
        <taxon>Pseudomonadaceae</taxon>
        <taxon>Pseudomonas</taxon>
    </lineage>
</organism>
<reference evidence="1" key="1">
    <citation type="submission" date="2021-08" db="EMBL/GenBank/DDBJ databases">
        <title>Complete genome sequence of Pseudomonas phytophila.</title>
        <authorList>
            <person name="Weir B.S."/>
            <person name="Templeton M.D."/>
            <person name="Arshed S."/>
            <person name="Andersen M.T."/>
            <person name="Jayaraman J."/>
        </authorList>
    </citation>
    <scope>NUCLEOTIDE SEQUENCE</scope>
    <source>
        <strain evidence="1">ICMP 23753</strain>
    </source>
</reference>
<protein>
    <submittedName>
        <fullName evidence="1">Omptin family outer membrane protease</fullName>
        <ecNumber evidence="1">3.4.23.49</ecNumber>
    </submittedName>
</protein>
<dbReference type="Proteomes" id="UP001063228">
    <property type="component" value="Chromosome"/>
</dbReference>
<dbReference type="GO" id="GO:0004190">
    <property type="term" value="F:aspartic-type endopeptidase activity"/>
    <property type="evidence" value="ECO:0007669"/>
    <property type="project" value="UniProtKB-EC"/>
</dbReference>
<dbReference type="GO" id="GO:0006508">
    <property type="term" value="P:proteolysis"/>
    <property type="evidence" value="ECO:0007669"/>
    <property type="project" value="UniProtKB-KW"/>
</dbReference>
<evidence type="ECO:0000313" key="2">
    <source>
        <dbReference type="Proteomes" id="UP001063228"/>
    </source>
</evidence>
<sequence length="319" mass="35785">MLINGRKALVLLGLVAVGQEVLADAQITNEQKLRLGSIELNLGVGLLNGKSQEKVYDLGQKLSELNWDIKQVPTLHLGFAYNPLNWLTLDVRGWTRMNAGNSHMTDHDWRDGEAAGWTHFSDHPDTRLNKAWQAEVSATAWTLKREDLAFGVMAGYQRSQFDWQARGGSYVYSSEGNFRDLTGDIPADVKGITYRQTYATPFLGLVGLYNHQNWTLEGRFKYSQWVKPRDFDTHHLRNLTFDGNHGNKGRMQSLALALSYNFNPQFSVKAGIDHQVYKEALGSAFIKDHTEGESGRTPANSSSQANRTTVSSLAVAYQF</sequence>
<dbReference type="EMBL" id="CP081201">
    <property type="protein sequence ID" value="UXZ98135.1"/>
    <property type="molecule type" value="Genomic_DNA"/>
</dbReference>
<dbReference type="Pfam" id="PF01278">
    <property type="entry name" value="Omptin"/>
    <property type="match status" value="1"/>
</dbReference>
<keyword evidence="1" id="KW-0378">Hydrolase</keyword>
<keyword evidence="1" id="KW-0645">Protease</keyword>
<dbReference type="Gene3D" id="2.40.128.90">
    <property type="entry name" value="OMPT-like"/>
    <property type="match status" value="1"/>
</dbReference>